<keyword evidence="2" id="KW-1185">Reference proteome</keyword>
<evidence type="ECO:0000313" key="2">
    <source>
        <dbReference type="Proteomes" id="UP000598227"/>
    </source>
</evidence>
<reference evidence="1 2" key="1">
    <citation type="submission" date="2020-09" db="EMBL/GenBank/DDBJ databases">
        <title>Draft Genome Sequence of Aminobacter carboxidus type strain DSM 1086, a soil Gram-negative carboxydobacterium.</title>
        <authorList>
            <person name="Turrini P."/>
            <person name="Tescari M."/>
            <person name="Artuso I."/>
            <person name="Lugli G.A."/>
            <person name="Frangipani E."/>
            <person name="Ventura M."/>
            <person name="Visca P."/>
        </authorList>
    </citation>
    <scope>NUCLEOTIDE SEQUENCE [LARGE SCALE GENOMIC DNA]</scope>
    <source>
        <strain evidence="1 2">DSM 1086</strain>
    </source>
</reference>
<accession>A0ABR9GSP6</accession>
<dbReference type="EMBL" id="JACZEP010000007">
    <property type="protein sequence ID" value="MBE1206712.1"/>
    <property type="molecule type" value="Genomic_DNA"/>
</dbReference>
<dbReference type="InterPro" id="IPR011051">
    <property type="entry name" value="RmlC_Cupin_sf"/>
</dbReference>
<protein>
    <submittedName>
        <fullName evidence="1">Transcriptional regulator</fullName>
    </submittedName>
</protein>
<dbReference type="Gene3D" id="2.60.120.10">
    <property type="entry name" value="Jelly Rolls"/>
    <property type="match status" value="1"/>
</dbReference>
<sequence>MATNFDGLLQAFREYLEATDSAVAAGSFLGDIDWQMPARPLKPNGVKCSELLDRSIESAHAESRPLARILAAQRDELRWGQTYTAADFGQRFIDNYGWVELFGTRGHYVNDKVAAGFLMLGPGVEYPDHHHLAEEVYIPLTGGAEWRMGDAPFRQRRGGEVIHHASNVNHAMRTGSEPLLALYLWRGGPLAAMSTVSGTVAGGKD</sequence>
<comment type="caution">
    <text evidence="1">The sequence shown here is derived from an EMBL/GenBank/DDBJ whole genome shotgun (WGS) entry which is preliminary data.</text>
</comment>
<dbReference type="CDD" id="cd20282">
    <property type="entry name" value="cupin_DddQ"/>
    <property type="match status" value="1"/>
</dbReference>
<dbReference type="InterPro" id="IPR014710">
    <property type="entry name" value="RmlC-like_jellyroll"/>
</dbReference>
<proteinExistence type="predicted"/>
<dbReference type="Pfam" id="PF16867">
    <property type="entry name" value="DMSP_lyase"/>
    <property type="match status" value="1"/>
</dbReference>
<dbReference type="InterPro" id="IPR031723">
    <property type="entry name" value="DMSP_lyase"/>
</dbReference>
<gene>
    <name evidence="1" type="ORF">IHE39_20665</name>
</gene>
<evidence type="ECO:0000313" key="1">
    <source>
        <dbReference type="EMBL" id="MBE1206712.1"/>
    </source>
</evidence>
<name>A0ABR9GSP6_9HYPH</name>
<dbReference type="Proteomes" id="UP000598227">
    <property type="component" value="Unassembled WGS sequence"/>
</dbReference>
<dbReference type="SUPFAM" id="SSF51182">
    <property type="entry name" value="RmlC-like cupins"/>
    <property type="match status" value="1"/>
</dbReference>
<organism evidence="1 2">
    <name type="scientific">Aminobacter carboxidus</name>
    <dbReference type="NCBI Taxonomy" id="376165"/>
    <lineage>
        <taxon>Bacteria</taxon>
        <taxon>Pseudomonadati</taxon>
        <taxon>Pseudomonadota</taxon>
        <taxon>Alphaproteobacteria</taxon>
        <taxon>Hyphomicrobiales</taxon>
        <taxon>Phyllobacteriaceae</taxon>
        <taxon>Aminobacter</taxon>
    </lineage>
</organism>